<feature type="binding site" evidence="5">
    <location>
        <begin position="42"/>
        <end position="44"/>
    </location>
    <ligand>
        <name>3-dehydroquinate</name>
        <dbReference type="ChEBI" id="CHEBI:32364"/>
    </ligand>
</feature>
<dbReference type="SUPFAM" id="SSF51569">
    <property type="entry name" value="Aldolase"/>
    <property type="match status" value="1"/>
</dbReference>
<protein>
    <recommendedName>
        <fullName evidence="5">3-dehydroquinate dehydratase</fullName>
        <shortName evidence="5">3-dehydroquinase</shortName>
        <ecNumber evidence="5">4.2.1.10</ecNumber>
    </recommendedName>
    <alternativeName>
        <fullName evidence="5">Type I DHQase</fullName>
    </alternativeName>
    <alternativeName>
        <fullName evidence="5">Type I dehydroquinase</fullName>
        <shortName evidence="5">DHQ1</shortName>
    </alternativeName>
</protein>
<feature type="binding site" evidence="5">
    <location>
        <position position="232"/>
    </location>
    <ligand>
        <name>3-dehydroquinate</name>
        <dbReference type="ChEBI" id="CHEBI:32364"/>
    </ligand>
</feature>
<comment type="caution">
    <text evidence="5">Lacks conserved residue(s) required for the propagation of feature annotation.</text>
</comment>
<comment type="function">
    <text evidence="5">Involved in the third step of the chorismate pathway, which leads to the biosynthesis of aromatic amino acids. Catalyzes the cis-dehydration of 3-dehydroquinate (DHQ) and introduces the first double bond of the aromatic ring to yield 3-dehydroshikimate.</text>
</comment>
<dbReference type="EMBL" id="SLUI01000004">
    <property type="protein sequence ID" value="TCL38214.1"/>
    <property type="molecule type" value="Genomic_DNA"/>
</dbReference>
<keyword evidence="7" id="KW-1185">Reference proteome</keyword>
<evidence type="ECO:0000256" key="4">
    <source>
        <dbReference type="ARBA" id="ARBA00023270"/>
    </source>
</evidence>
<dbReference type="GO" id="GO:0003855">
    <property type="term" value="F:3-dehydroquinate dehydratase activity"/>
    <property type="evidence" value="ECO:0007669"/>
    <property type="project" value="UniProtKB-UniRule"/>
</dbReference>
<dbReference type="GO" id="GO:0009073">
    <property type="term" value="P:aromatic amino acid family biosynthetic process"/>
    <property type="evidence" value="ECO:0007669"/>
    <property type="project" value="UniProtKB-KW"/>
</dbReference>
<sequence>MRQKNAGEGAPPAICVPLVGTTKEEIADELAEVLNKKPDMLEWRADFFRGIGDQQAVLAMVAFITGAAPDMPVIFTIRSEREGGQAIHLSDREAISLCAAVCVHTAIRYVDCELSNDPEQIQYLRDIAHQNGKKIIASFHQHQYTPAKEVLLEKLAEAQAMGLDIAKIAVMPCSMEDVITLLSVSLEANRQLRIPIVIIAMGKYGVITRIAGGIFGSALTFAVGSSSSAPGQIPIEDLQAMLHAIEKSMK</sequence>
<accession>A0A4R1PZ26</accession>
<feature type="binding site" evidence="5">
    <location>
        <position position="209"/>
    </location>
    <ligand>
        <name>3-dehydroquinate</name>
        <dbReference type="ChEBI" id="CHEBI:32364"/>
    </ligand>
</feature>
<dbReference type="Gene3D" id="3.20.20.70">
    <property type="entry name" value="Aldolase class I"/>
    <property type="match status" value="1"/>
</dbReference>
<dbReference type="UniPathway" id="UPA00053">
    <property type="reaction ID" value="UER00086"/>
</dbReference>
<dbReference type="FunFam" id="3.20.20.70:FF:000047">
    <property type="entry name" value="3-dehydroquinate dehydratase"/>
    <property type="match status" value="1"/>
</dbReference>
<dbReference type="EC" id="4.2.1.10" evidence="5"/>
<evidence type="ECO:0000256" key="1">
    <source>
        <dbReference type="ARBA" id="ARBA00001864"/>
    </source>
</evidence>
<proteinExistence type="inferred from homology"/>
<dbReference type="Pfam" id="PF01487">
    <property type="entry name" value="DHquinase_I"/>
    <property type="match status" value="1"/>
</dbReference>
<dbReference type="HAMAP" id="MF_00214">
    <property type="entry name" value="AroD"/>
    <property type="match status" value="1"/>
</dbReference>
<dbReference type="InterPro" id="IPR050146">
    <property type="entry name" value="Type-I_3-dehydroquinase"/>
</dbReference>
<feature type="binding site" evidence="5">
    <location>
        <position position="78"/>
    </location>
    <ligand>
        <name>3-dehydroquinate</name>
        <dbReference type="ChEBI" id="CHEBI:32364"/>
    </ligand>
</feature>
<dbReference type="PANTHER" id="PTHR43699">
    <property type="entry name" value="3-DEHYDROQUINATE DEHYDRATASE"/>
    <property type="match status" value="1"/>
</dbReference>
<evidence type="ECO:0000256" key="3">
    <source>
        <dbReference type="ARBA" id="ARBA00023239"/>
    </source>
</evidence>
<feature type="active site" description="Proton donor/acceptor" evidence="5">
    <location>
        <position position="140"/>
    </location>
</feature>
<dbReference type="OrthoDB" id="9813659at2"/>
<dbReference type="InterPro" id="IPR001381">
    <property type="entry name" value="DHquinase_I"/>
</dbReference>
<comment type="pathway">
    <text evidence="5">Metabolic intermediate biosynthesis; chorismate biosynthesis; chorismate from D-erythrose 4-phosphate and phosphoenolpyruvate: step 3/7.</text>
</comment>
<evidence type="ECO:0000256" key="2">
    <source>
        <dbReference type="ARBA" id="ARBA00023141"/>
    </source>
</evidence>
<comment type="catalytic activity">
    <reaction evidence="1 5">
        <text>3-dehydroquinate = 3-dehydroshikimate + H2O</text>
        <dbReference type="Rhea" id="RHEA:21096"/>
        <dbReference type="ChEBI" id="CHEBI:15377"/>
        <dbReference type="ChEBI" id="CHEBI:16630"/>
        <dbReference type="ChEBI" id="CHEBI:32364"/>
        <dbReference type="EC" id="4.2.1.10"/>
    </reaction>
</comment>
<dbReference type="InterPro" id="IPR013785">
    <property type="entry name" value="Aldolase_TIM"/>
</dbReference>
<comment type="caution">
    <text evidence="6">The sequence shown here is derived from an EMBL/GenBank/DDBJ whole genome shotgun (WGS) entry which is preliminary data.</text>
</comment>
<dbReference type="RefSeq" id="WP_132077862.1">
    <property type="nucleotide sequence ID" value="NZ_SLUI01000004.1"/>
</dbReference>
<comment type="similarity">
    <text evidence="5">Belongs to the type-I 3-dehydroquinase family.</text>
</comment>
<dbReference type="CDD" id="cd00502">
    <property type="entry name" value="DHQase_I"/>
    <property type="match status" value="1"/>
</dbReference>
<dbReference type="AlphaFoldDB" id="A0A4R1PZ26"/>
<reference evidence="6 7" key="1">
    <citation type="submission" date="2019-03" db="EMBL/GenBank/DDBJ databases">
        <title>Genomic Encyclopedia of Type Strains, Phase IV (KMG-IV): sequencing the most valuable type-strain genomes for metagenomic binning, comparative biology and taxonomic classification.</title>
        <authorList>
            <person name="Goeker M."/>
        </authorList>
    </citation>
    <scope>NUCLEOTIDE SEQUENCE [LARGE SCALE GENOMIC DNA]</scope>
    <source>
        <strain evidence="6 7">DSM 15969</strain>
    </source>
</reference>
<keyword evidence="2 5" id="KW-0057">Aromatic amino acid biosynthesis</keyword>
<feature type="active site" description="Schiff-base intermediate with substrate" evidence="5">
    <location>
        <position position="167"/>
    </location>
</feature>
<gene>
    <name evidence="5" type="primary">aroD</name>
    <name evidence="6" type="ORF">EV210_104183</name>
</gene>
<dbReference type="Proteomes" id="UP000295063">
    <property type="component" value="Unassembled WGS sequence"/>
</dbReference>
<dbReference type="PANTHER" id="PTHR43699:SF1">
    <property type="entry name" value="3-DEHYDROQUINATE DEHYDRATASE"/>
    <property type="match status" value="1"/>
</dbReference>
<dbReference type="GO" id="GO:0046279">
    <property type="term" value="P:3,4-dihydroxybenzoate biosynthetic process"/>
    <property type="evidence" value="ECO:0007669"/>
    <property type="project" value="TreeGrafter"/>
</dbReference>
<evidence type="ECO:0000313" key="6">
    <source>
        <dbReference type="EMBL" id="TCL38214.1"/>
    </source>
</evidence>
<dbReference type="GO" id="GO:0009423">
    <property type="term" value="P:chorismate biosynthetic process"/>
    <property type="evidence" value="ECO:0007669"/>
    <property type="project" value="UniProtKB-UniRule"/>
</dbReference>
<dbReference type="NCBIfam" id="TIGR01093">
    <property type="entry name" value="aroD"/>
    <property type="match status" value="1"/>
</dbReference>
<name>A0A4R1PZ26_9FIRM</name>
<keyword evidence="5" id="KW-0028">Amino-acid biosynthesis</keyword>
<feature type="binding site" evidence="5">
    <location>
        <position position="228"/>
    </location>
    <ligand>
        <name>3-dehydroquinate</name>
        <dbReference type="ChEBI" id="CHEBI:32364"/>
    </ligand>
</feature>
<dbReference type="GO" id="GO:0008652">
    <property type="term" value="P:amino acid biosynthetic process"/>
    <property type="evidence" value="ECO:0007669"/>
    <property type="project" value="UniProtKB-KW"/>
</dbReference>
<evidence type="ECO:0000313" key="7">
    <source>
        <dbReference type="Proteomes" id="UP000295063"/>
    </source>
</evidence>
<keyword evidence="4 5" id="KW-0704">Schiff base</keyword>
<organism evidence="6 7">
    <name type="scientific">Anaerospora hongkongensis</name>
    <dbReference type="NCBI Taxonomy" id="244830"/>
    <lineage>
        <taxon>Bacteria</taxon>
        <taxon>Bacillati</taxon>
        <taxon>Bacillota</taxon>
        <taxon>Negativicutes</taxon>
        <taxon>Selenomonadales</taxon>
        <taxon>Sporomusaceae</taxon>
        <taxon>Anaerospora</taxon>
    </lineage>
</organism>
<comment type="subunit">
    <text evidence="5">Homodimer.</text>
</comment>
<keyword evidence="3 5" id="KW-0456">Lyase</keyword>
<evidence type="ECO:0000256" key="5">
    <source>
        <dbReference type="HAMAP-Rule" id="MF_00214"/>
    </source>
</evidence>